<sequence>MPKSISQLVMQDFISVGKGGVILHNLIQKEENCVYAKYSGGGDGENAPFHFQNVVAENAQFCVKYADIADDPAEAETQVKVDRNQTIFFLENDLHLGRVMNYRLAGSGNSSTTPFLSQKTAESIHFSSSQLPKILDKLSVKLGSDEADLIKGTIQNCESQGGATFWAATARWPRPGLVATWLLAHRSQRVL</sequence>
<dbReference type="AlphaFoldDB" id="A0A5N5HLS9"/>
<gene>
    <name evidence="2" type="ORF">D8674_033570</name>
</gene>
<dbReference type="PROSITE" id="PS51277">
    <property type="entry name" value="BURP"/>
    <property type="match status" value="1"/>
</dbReference>
<feature type="domain" description="BURP" evidence="1">
    <location>
        <begin position="88"/>
        <end position="191"/>
    </location>
</feature>
<dbReference type="InterPro" id="IPR044816">
    <property type="entry name" value="BURP"/>
</dbReference>
<evidence type="ECO:0000313" key="3">
    <source>
        <dbReference type="Proteomes" id="UP000327157"/>
    </source>
</evidence>
<dbReference type="PANTHER" id="PTHR31236:SF2">
    <property type="entry name" value="BURP DOMAIN PROTEIN RD22"/>
    <property type="match status" value="1"/>
</dbReference>
<accession>A0A5N5HLS9</accession>
<comment type="caution">
    <text evidence="2">The sequence shown here is derived from an EMBL/GenBank/DDBJ whole genome shotgun (WGS) entry which is preliminary data.</text>
</comment>
<reference evidence="2 3" key="1">
    <citation type="submission" date="2019-09" db="EMBL/GenBank/DDBJ databases">
        <authorList>
            <person name="Ou C."/>
        </authorList>
    </citation>
    <scope>NUCLEOTIDE SEQUENCE [LARGE SCALE GENOMIC DNA]</scope>
    <source>
        <strain evidence="2">S2</strain>
        <tissue evidence="2">Leaf</tissue>
    </source>
</reference>
<proteinExistence type="predicted"/>
<evidence type="ECO:0000313" key="2">
    <source>
        <dbReference type="EMBL" id="KAB2628775.1"/>
    </source>
</evidence>
<organism evidence="2 3">
    <name type="scientific">Pyrus ussuriensis x Pyrus communis</name>
    <dbReference type="NCBI Taxonomy" id="2448454"/>
    <lineage>
        <taxon>Eukaryota</taxon>
        <taxon>Viridiplantae</taxon>
        <taxon>Streptophyta</taxon>
        <taxon>Embryophyta</taxon>
        <taxon>Tracheophyta</taxon>
        <taxon>Spermatophyta</taxon>
        <taxon>Magnoliopsida</taxon>
        <taxon>eudicotyledons</taxon>
        <taxon>Gunneridae</taxon>
        <taxon>Pentapetalae</taxon>
        <taxon>rosids</taxon>
        <taxon>fabids</taxon>
        <taxon>Rosales</taxon>
        <taxon>Rosaceae</taxon>
        <taxon>Amygdaloideae</taxon>
        <taxon>Maleae</taxon>
        <taxon>Pyrus</taxon>
    </lineage>
</organism>
<dbReference type="PANTHER" id="PTHR31236">
    <property type="entry name" value="BURP DOMAIN PROTEIN USPL1-LIKE"/>
    <property type="match status" value="1"/>
</dbReference>
<dbReference type="OrthoDB" id="1263882at2759"/>
<evidence type="ECO:0000259" key="1">
    <source>
        <dbReference type="PROSITE" id="PS51277"/>
    </source>
</evidence>
<dbReference type="Proteomes" id="UP000327157">
    <property type="component" value="Chromosome 8"/>
</dbReference>
<name>A0A5N5HLS9_9ROSA</name>
<reference evidence="2 3" key="3">
    <citation type="submission" date="2019-11" db="EMBL/GenBank/DDBJ databases">
        <title>A de novo genome assembly of a pear dwarfing rootstock.</title>
        <authorList>
            <person name="Wang F."/>
            <person name="Wang J."/>
            <person name="Li S."/>
            <person name="Zhang Y."/>
            <person name="Fang M."/>
            <person name="Ma L."/>
            <person name="Zhao Y."/>
            <person name="Jiang S."/>
        </authorList>
    </citation>
    <scope>NUCLEOTIDE SEQUENCE [LARGE SCALE GENOMIC DNA]</scope>
    <source>
        <strain evidence="2">S2</strain>
        <tissue evidence="2">Leaf</tissue>
    </source>
</reference>
<reference evidence="3" key="2">
    <citation type="submission" date="2019-10" db="EMBL/GenBank/DDBJ databases">
        <title>A de novo genome assembly of a pear dwarfing rootstock.</title>
        <authorList>
            <person name="Wang F."/>
            <person name="Wang J."/>
            <person name="Li S."/>
            <person name="Zhang Y."/>
            <person name="Fang M."/>
            <person name="Ma L."/>
            <person name="Zhao Y."/>
            <person name="Jiang S."/>
        </authorList>
    </citation>
    <scope>NUCLEOTIDE SEQUENCE [LARGE SCALE GENOMIC DNA]</scope>
</reference>
<dbReference type="InterPro" id="IPR004873">
    <property type="entry name" value="BURP_dom"/>
</dbReference>
<dbReference type="EMBL" id="SMOL01000148">
    <property type="protein sequence ID" value="KAB2628775.1"/>
    <property type="molecule type" value="Genomic_DNA"/>
</dbReference>
<protein>
    <submittedName>
        <fullName evidence="2">BURP domain-containing protein 3-like</fullName>
    </submittedName>
</protein>
<dbReference type="Pfam" id="PF03181">
    <property type="entry name" value="BURP"/>
    <property type="match status" value="1"/>
</dbReference>
<keyword evidence="3" id="KW-1185">Reference proteome</keyword>